<feature type="transmembrane region" description="Helical" evidence="7">
    <location>
        <begin position="194"/>
        <end position="211"/>
    </location>
</feature>
<evidence type="ECO:0000259" key="8">
    <source>
        <dbReference type="PROSITE" id="PS50850"/>
    </source>
</evidence>
<feature type="transmembrane region" description="Helical" evidence="7">
    <location>
        <begin position="467"/>
        <end position="486"/>
    </location>
</feature>
<evidence type="ECO:0000256" key="6">
    <source>
        <dbReference type="ARBA" id="ARBA00023136"/>
    </source>
</evidence>
<evidence type="ECO:0000256" key="2">
    <source>
        <dbReference type="ARBA" id="ARBA00008335"/>
    </source>
</evidence>
<keyword evidence="3" id="KW-0813">Transport</keyword>
<feature type="transmembrane region" description="Helical" evidence="7">
    <location>
        <begin position="61"/>
        <end position="81"/>
    </location>
</feature>
<evidence type="ECO:0000256" key="4">
    <source>
        <dbReference type="ARBA" id="ARBA00022692"/>
    </source>
</evidence>
<comment type="subcellular location">
    <subcellularLocation>
        <location evidence="1">Membrane</location>
        <topology evidence="1">Multi-pass membrane protein</topology>
    </subcellularLocation>
</comment>
<feature type="domain" description="Major facilitator superfamily (MFS) profile" evidence="8">
    <location>
        <begin position="25"/>
        <end position="491"/>
    </location>
</feature>
<dbReference type="GeneID" id="106117606"/>
<dbReference type="PANTHER" id="PTHR23511:SF35">
    <property type="entry name" value="MAJOR FACILITATOR SUPERFAMILY (MFS) PROFILE DOMAIN-CONTAINING PROTEIN"/>
    <property type="match status" value="1"/>
</dbReference>
<dbReference type="InterPro" id="IPR020846">
    <property type="entry name" value="MFS_dom"/>
</dbReference>
<protein>
    <submittedName>
        <fullName evidence="9">Synaptic vesicle glycoprotein 2B-like</fullName>
    </submittedName>
</protein>
<feature type="transmembrane region" description="Helical" evidence="7">
    <location>
        <begin position="351"/>
        <end position="369"/>
    </location>
</feature>
<feature type="transmembrane region" description="Helical" evidence="7">
    <location>
        <begin position="437"/>
        <end position="461"/>
    </location>
</feature>
<dbReference type="AlphaFoldDB" id="A0AAJ6Z8R4"/>
<evidence type="ECO:0000256" key="5">
    <source>
        <dbReference type="ARBA" id="ARBA00022989"/>
    </source>
</evidence>
<keyword evidence="4 7" id="KW-0812">Transmembrane</keyword>
<reference evidence="9" key="1">
    <citation type="submission" date="2025-08" db="UniProtKB">
        <authorList>
            <consortium name="RefSeq"/>
        </authorList>
    </citation>
    <scope>IDENTIFICATION</scope>
</reference>
<comment type="similarity">
    <text evidence="2">Belongs to the major facilitator superfamily.</text>
</comment>
<dbReference type="SUPFAM" id="SSF103473">
    <property type="entry name" value="MFS general substrate transporter"/>
    <property type="match status" value="1"/>
</dbReference>
<dbReference type="InterPro" id="IPR036259">
    <property type="entry name" value="MFS_trans_sf"/>
</dbReference>
<dbReference type="GO" id="GO:0016020">
    <property type="term" value="C:membrane"/>
    <property type="evidence" value="ECO:0007669"/>
    <property type="project" value="UniProtKB-SubCell"/>
</dbReference>
<evidence type="ECO:0000256" key="1">
    <source>
        <dbReference type="ARBA" id="ARBA00004141"/>
    </source>
</evidence>
<evidence type="ECO:0000256" key="3">
    <source>
        <dbReference type="ARBA" id="ARBA00022448"/>
    </source>
</evidence>
<dbReference type="Gene3D" id="1.20.1250.20">
    <property type="entry name" value="MFS general substrate transporter like domains"/>
    <property type="match status" value="1"/>
</dbReference>
<feature type="transmembrane region" description="Helical" evidence="7">
    <location>
        <begin position="25"/>
        <end position="49"/>
    </location>
</feature>
<sequence>MVVKKLEKVSYEDALEMTGFGKFNYLMLALVGSMIMGMASEIFSVSFLVTASACELATVSSQQALIAGTPLVGIIASSHFWGYLADTQGRRKILSVSLLTGFGAGFLATFSPNWIVYMLLKFASSCGVAGTYALALTLLGECTPHTKRTTMIAYTTSIFLICTGSMAIITIPVLPLTFSYYIPYLNIHFNSWRLLNIIYCIPCALSGLGVLKSYESPKYLLSVGEEDKALEILRGINAINNGKDAEFKVMSVTLDEDRKATDVVGLWASLKSQTTPLLKPPLLKKTLLLSLLFIIVYFCLNPYMVWLPYIADGMMRAIERDDSNITFCQMLQTSLDVTKTQTANCGLDQTAMIMVFCIDVFMAILNLILTTIMTCTGRKTLLISLQLLSGVAGLLVNLSSSWIVSNILFIIYVSGVLNFGFLATFVVDVFPTYVKAMAVCLCLMVGRGSSVLGINILKALLTDHCQLSFYGFAGLAIVGGLISFLLPSDLKKKKNVEP</sequence>
<feature type="transmembrane region" description="Helical" evidence="7">
    <location>
        <begin position="151"/>
        <end position="174"/>
    </location>
</feature>
<feature type="transmembrane region" description="Helical" evidence="7">
    <location>
        <begin position="287"/>
        <end position="306"/>
    </location>
</feature>
<dbReference type="Proteomes" id="UP000694872">
    <property type="component" value="Unplaced"/>
</dbReference>
<dbReference type="PROSITE" id="PS50850">
    <property type="entry name" value="MFS"/>
    <property type="match status" value="1"/>
</dbReference>
<feature type="transmembrane region" description="Helical" evidence="7">
    <location>
        <begin position="381"/>
        <end position="403"/>
    </location>
</feature>
<dbReference type="InterPro" id="IPR005828">
    <property type="entry name" value="MFS_sugar_transport-like"/>
</dbReference>
<keyword evidence="5 7" id="KW-1133">Transmembrane helix</keyword>
<feature type="transmembrane region" description="Helical" evidence="7">
    <location>
        <begin position="409"/>
        <end position="430"/>
    </location>
</feature>
<dbReference type="Pfam" id="PF00083">
    <property type="entry name" value="Sugar_tr"/>
    <property type="match status" value="1"/>
</dbReference>
<feature type="transmembrane region" description="Helical" evidence="7">
    <location>
        <begin position="116"/>
        <end position="139"/>
    </location>
</feature>
<gene>
    <name evidence="9" type="primary">LOC106117606</name>
</gene>
<organism evidence="9">
    <name type="scientific">Papilio xuthus</name>
    <name type="common">Asian swallowtail butterfly</name>
    <dbReference type="NCBI Taxonomy" id="66420"/>
    <lineage>
        <taxon>Eukaryota</taxon>
        <taxon>Metazoa</taxon>
        <taxon>Ecdysozoa</taxon>
        <taxon>Arthropoda</taxon>
        <taxon>Hexapoda</taxon>
        <taxon>Insecta</taxon>
        <taxon>Pterygota</taxon>
        <taxon>Neoptera</taxon>
        <taxon>Endopterygota</taxon>
        <taxon>Lepidoptera</taxon>
        <taxon>Glossata</taxon>
        <taxon>Ditrysia</taxon>
        <taxon>Papilionoidea</taxon>
        <taxon>Papilionidae</taxon>
        <taxon>Papilioninae</taxon>
        <taxon>Papilio</taxon>
    </lineage>
</organism>
<dbReference type="KEGG" id="pxu:106117606"/>
<accession>A0AAJ6Z8R4</accession>
<keyword evidence="6 7" id="KW-0472">Membrane</keyword>
<name>A0AAJ6Z8R4_PAPXU</name>
<dbReference type="PANTHER" id="PTHR23511">
    <property type="entry name" value="SYNAPTIC VESICLE GLYCOPROTEIN 2"/>
    <property type="match status" value="1"/>
</dbReference>
<evidence type="ECO:0000256" key="7">
    <source>
        <dbReference type="SAM" id="Phobius"/>
    </source>
</evidence>
<dbReference type="GO" id="GO:0022857">
    <property type="term" value="F:transmembrane transporter activity"/>
    <property type="evidence" value="ECO:0007669"/>
    <property type="project" value="InterPro"/>
</dbReference>
<feature type="transmembrane region" description="Helical" evidence="7">
    <location>
        <begin position="93"/>
        <end position="110"/>
    </location>
</feature>
<dbReference type="RefSeq" id="XP_013167440.1">
    <property type="nucleotide sequence ID" value="XM_013311986.1"/>
</dbReference>
<evidence type="ECO:0000313" key="9">
    <source>
        <dbReference type="RefSeq" id="XP_013167440.1"/>
    </source>
</evidence>
<proteinExistence type="inferred from homology"/>